<dbReference type="HOGENOM" id="CLU_009583_2_1_11"/>
<dbReference type="Proteomes" id="UP000009236">
    <property type="component" value="Chromosome"/>
</dbReference>
<keyword evidence="3 6" id="KW-0808">Transferase</keyword>
<dbReference type="KEGG" id="iva:Isova_0743"/>
<evidence type="ECO:0000259" key="4">
    <source>
        <dbReference type="Pfam" id="PF00534"/>
    </source>
</evidence>
<dbReference type="PANTHER" id="PTHR45947">
    <property type="entry name" value="SULFOQUINOVOSYL TRANSFERASE SQD2"/>
    <property type="match status" value="1"/>
</dbReference>
<dbReference type="AlphaFoldDB" id="F6FWV7"/>
<dbReference type="PANTHER" id="PTHR45947:SF3">
    <property type="entry name" value="SULFOQUINOVOSYL TRANSFERASE SQD2"/>
    <property type="match status" value="1"/>
</dbReference>
<dbReference type="InterPro" id="IPR050194">
    <property type="entry name" value="Glycosyltransferase_grp1"/>
</dbReference>
<dbReference type="SUPFAM" id="SSF53756">
    <property type="entry name" value="UDP-Glycosyltransferase/glycogen phosphorylase"/>
    <property type="match status" value="1"/>
</dbReference>
<dbReference type="eggNOG" id="COG0297">
    <property type="taxonomic scope" value="Bacteria"/>
</dbReference>
<accession>F6FWV7</accession>
<dbReference type="Pfam" id="PF00534">
    <property type="entry name" value="Glycos_transf_1"/>
    <property type="match status" value="1"/>
</dbReference>
<dbReference type="CDD" id="cd03801">
    <property type="entry name" value="GT4_PimA-like"/>
    <property type="match status" value="1"/>
</dbReference>
<reference evidence="6 7" key="1">
    <citation type="submission" date="2011-05" db="EMBL/GenBank/DDBJ databases">
        <title>Complete sequence of Isoptericola variabilis 225.</title>
        <authorList>
            <consortium name="US DOE Joint Genome Institute"/>
            <person name="Lucas S."/>
            <person name="Han J."/>
            <person name="Lapidus A."/>
            <person name="Cheng J.-F."/>
            <person name="Goodwin L."/>
            <person name="Pitluck S."/>
            <person name="Peters L."/>
            <person name="Mikhailova N."/>
            <person name="Zeytun A."/>
            <person name="Han C."/>
            <person name="Tapia R."/>
            <person name="Land M."/>
            <person name="Hauser L."/>
            <person name="Kyrpides N."/>
            <person name="Ivanova N."/>
            <person name="Pagani I."/>
            <person name="Siebers A."/>
            <person name="Allgaier M."/>
            <person name="Thelen M."/>
            <person name="Hugenholtz P."/>
            <person name="Gladden J."/>
            <person name="Woyke T."/>
        </authorList>
    </citation>
    <scope>NUCLEOTIDE SEQUENCE [LARGE SCALE GENOMIC DNA]</scope>
    <source>
        <strain evidence="7">225</strain>
    </source>
</reference>
<dbReference type="eggNOG" id="COG0438">
    <property type="taxonomic scope" value="Bacteria"/>
</dbReference>
<evidence type="ECO:0000313" key="7">
    <source>
        <dbReference type="Proteomes" id="UP000009236"/>
    </source>
</evidence>
<proteinExistence type="predicted"/>
<evidence type="ECO:0000259" key="5">
    <source>
        <dbReference type="Pfam" id="PF13439"/>
    </source>
</evidence>
<keyword evidence="2" id="KW-0328">Glycosyltransferase</keyword>
<dbReference type="EMBL" id="CP002810">
    <property type="protein sequence ID" value="AEG43529.1"/>
    <property type="molecule type" value="Genomic_DNA"/>
</dbReference>
<evidence type="ECO:0000256" key="2">
    <source>
        <dbReference type="ARBA" id="ARBA00022676"/>
    </source>
</evidence>
<dbReference type="RefSeq" id="WP_013837921.1">
    <property type="nucleotide sequence ID" value="NC_015588.1"/>
</dbReference>
<evidence type="ECO:0000256" key="3">
    <source>
        <dbReference type="ARBA" id="ARBA00022679"/>
    </source>
</evidence>
<dbReference type="STRING" id="743718.Isova_0743"/>
<feature type="domain" description="Glycosyltransferase subfamily 4-like N-terminal" evidence="5">
    <location>
        <begin position="15"/>
        <end position="194"/>
    </location>
</feature>
<evidence type="ECO:0000313" key="6">
    <source>
        <dbReference type="EMBL" id="AEG43529.1"/>
    </source>
</evidence>
<evidence type="ECO:0000256" key="1">
    <source>
        <dbReference type="ARBA" id="ARBA00021292"/>
    </source>
</evidence>
<sequence length="389" mass="41830">MRITHVTDSYLPLLGGIETQVARLAGRQAAAGHDVEVITTTPGPQGRGVSTERGDDGVTVHRVAARVPGGFPVHPRSTHHVVARLRAADAAGRRPDVVHLHMGVLAPTAQLALRPVTRLGLPAVMTVHSVWGRWEHVLGALDRLVRWSRWPVQWSAVSELTAAPLRRVLRASGLDDAAADARVSVLGNGIDVERWRLHRTERGERAEGGEVHVVSATRFAPRKRVLPLLEAVAEAARRAPGGLVATIGGDGPQLAEARRFVRERGLSDVVRLPGRLTPVELQRLYMRADVFVAPAVQDAFGIAALEAQAAGLAVVSRSQSGVAERLVDGRDALLVDDDAAMADALVRLVEDPALLDRIIAHNRAAELPLSWPRVLADAEEAYRRAAALV</sequence>
<dbReference type="InterPro" id="IPR001296">
    <property type="entry name" value="Glyco_trans_1"/>
</dbReference>
<organism evidence="7">
    <name type="scientific">Isoptericola variabilis (strain 225)</name>
    <dbReference type="NCBI Taxonomy" id="743718"/>
    <lineage>
        <taxon>Bacteria</taxon>
        <taxon>Bacillati</taxon>
        <taxon>Actinomycetota</taxon>
        <taxon>Actinomycetes</taxon>
        <taxon>Micrococcales</taxon>
        <taxon>Promicromonosporaceae</taxon>
        <taxon>Isoptericola</taxon>
    </lineage>
</organism>
<dbReference type="GO" id="GO:1901137">
    <property type="term" value="P:carbohydrate derivative biosynthetic process"/>
    <property type="evidence" value="ECO:0007669"/>
    <property type="project" value="UniProtKB-ARBA"/>
</dbReference>
<dbReference type="InterPro" id="IPR028098">
    <property type="entry name" value="Glyco_trans_4-like_N"/>
</dbReference>
<name>F6FWV7_ISOV2</name>
<dbReference type="Gene3D" id="3.40.50.2000">
    <property type="entry name" value="Glycogen Phosphorylase B"/>
    <property type="match status" value="2"/>
</dbReference>
<feature type="domain" description="Glycosyl transferase family 1" evidence="4">
    <location>
        <begin position="207"/>
        <end position="362"/>
    </location>
</feature>
<gene>
    <name evidence="6" type="ordered locus">Isova_0743</name>
</gene>
<keyword evidence="7" id="KW-1185">Reference proteome</keyword>
<protein>
    <recommendedName>
        <fullName evidence="1">D-inositol 3-phosphate glycosyltransferase</fullName>
    </recommendedName>
</protein>
<dbReference type="Pfam" id="PF13439">
    <property type="entry name" value="Glyco_transf_4"/>
    <property type="match status" value="1"/>
</dbReference>
<dbReference type="GO" id="GO:0016758">
    <property type="term" value="F:hexosyltransferase activity"/>
    <property type="evidence" value="ECO:0007669"/>
    <property type="project" value="TreeGrafter"/>
</dbReference>